<evidence type="ECO:0000256" key="3">
    <source>
        <dbReference type="ARBA" id="ARBA00022723"/>
    </source>
</evidence>
<keyword evidence="1" id="KW-1277">Toxin-antitoxin system</keyword>
<proteinExistence type="predicted"/>
<feature type="domain" description="PIN" evidence="6">
    <location>
        <begin position="8"/>
        <end position="89"/>
    </location>
</feature>
<keyword evidence="3" id="KW-0479">Metal-binding</keyword>
<dbReference type="RefSeq" id="WP_253575820.1">
    <property type="nucleotide sequence ID" value="NZ_JAMFTQ010000001.1"/>
</dbReference>
<evidence type="ECO:0000259" key="6">
    <source>
        <dbReference type="Pfam" id="PF01850"/>
    </source>
</evidence>
<protein>
    <submittedName>
        <fullName evidence="7">PIN domain-containing protein</fullName>
    </submittedName>
</protein>
<reference evidence="7" key="1">
    <citation type="submission" date="2022-05" db="EMBL/GenBank/DDBJ databases">
        <title>Corynebacterium sp. TA-R-1 sp. nov., isolated from human feces.</title>
        <authorList>
            <person name="Shamsuzzaman M."/>
            <person name="Dahal R.H."/>
        </authorList>
    </citation>
    <scope>NUCLEOTIDE SEQUENCE</scope>
    <source>
        <strain evidence="7">TA-R-1</strain>
    </source>
</reference>
<evidence type="ECO:0000256" key="2">
    <source>
        <dbReference type="ARBA" id="ARBA00022722"/>
    </source>
</evidence>
<comment type="caution">
    <text evidence="7">The sequence shown here is derived from an EMBL/GenBank/DDBJ whole genome shotgun (WGS) entry which is preliminary data.</text>
</comment>
<dbReference type="SUPFAM" id="SSF88723">
    <property type="entry name" value="PIN domain-like"/>
    <property type="match status" value="1"/>
</dbReference>
<dbReference type="Gene3D" id="3.40.50.1010">
    <property type="entry name" value="5'-nuclease"/>
    <property type="match status" value="1"/>
</dbReference>
<keyword evidence="8" id="KW-1185">Reference proteome</keyword>
<keyword evidence="5" id="KW-0460">Magnesium</keyword>
<dbReference type="EMBL" id="JAMFTQ010000001">
    <property type="protein sequence ID" value="MCP1386978.1"/>
    <property type="molecule type" value="Genomic_DNA"/>
</dbReference>
<evidence type="ECO:0000256" key="1">
    <source>
        <dbReference type="ARBA" id="ARBA00022649"/>
    </source>
</evidence>
<dbReference type="Pfam" id="PF01850">
    <property type="entry name" value="PIN"/>
    <property type="match status" value="1"/>
</dbReference>
<gene>
    <name evidence="7" type="ORF">M5J20_02050</name>
</gene>
<evidence type="ECO:0000256" key="5">
    <source>
        <dbReference type="ARBA" id="ARBA00022842"/>
    </source>
</evidence>
<name>A0ABT1FYZ1_9CORY</name>
<evidence type="ECO:0000313" key="8">
    <source>
        <dbReference type="Proteomes" id="UP001204000"/>
    </source>
</evidence>
<keyword evidence="4" id="KW-0378">Hydrolase</keyword>
<organism evidence="7 8">
    <name type="scientific">Corynebacterium stercoris</name>
    <dbReference type="NCBI Taxonomy" id="2943490"/>
    <lineage>
        <taxon>Bacteria</taxon>
        <taxon>Bacillati</taxon>
        <taxon>Actinomycetota</taxon>
        <taxon>Actinomycetes</taxon>
        <taxon>Mycobacteriales</taxon>
        <taxon>Corynebacteriaceae</taxon>
        <taxon>Corynebacterium</taxon>
    </lineage>
</organism>
<evidence type="ECO:0000313" key="7">
    <source>
        <dbReference type="EMBL" id="MCP1386978.1"/>
    </source>
</evidence>
<dbReference type="InterPro" id="IPR002716">
    <property type="entry name" value="PIN_dom"/>
</dbReference>
<dbReference type="InterPro" id="IPR029060">
    <property type="entry name" value="PIN-like_dom_sf"/>
</dbReference>
<sequence>MVSPHIAYVDTSVLLATFGEEEFTAWALDLLPHYQQLSSAITEVELARYAHRRGMELRHVDEVARRLSLISVNDWVISQAKLLAGEVKTLGAIQIASWLQVLSSGLDCPFITADKKQAVAAARVGAPVLHPFG</sequence>
<accession>A0ABT1FYZ1</accession>
<keyword evidence="2" id="KW-0540">Nuclease</keyword>
<evidence type="ECO:0000256" key="4">
    <source>
        <dbReference type="ARBA" id="ARBA00022801"/>
    </source>
</evidence>
<dbReference type="Proteomes" id="UP001204000">
    <property type="component" value="Unassembled WGS sequence"/>
</dbReference>